<organism evidence="2 3">
    <name type="scientific">Sinanodonta woodiana</name>
    <name type="common">Chinese pond mussel</name>
    <name type="synonym">Anodonta woodiana</name>
    <dbReference type="NCBI Taxonomy" id="1069815"/>
    <lineage>
        <taxon>Eukaryota</taxon>
        <taxon>Metazoa</taxon>
        <taxon>Spiralia</taxon>
        <taxon>Lophotrochozoa</taxon>
        <taxon>Mollusca</taxon>
        <taxon>Bivalvia</taxon>
        <taxon>Autobranchia</taxon>
        <taxon>Heteroconchia</taxon>
        <taxon>Palaeoheterodonta</taxon>
        <taxon>Unionida</taxon>
        <taxon>Unionoidea</taxon>
        <taxon>Unionidae</taxon>
        <taxon>Unioninae</taxon>
        <taxon>Sinanodonta</taxon>
    </lineage>
</organism>
<dbReference type="Proteomes" id="UP001634394">
    <property type="component" value="Unassembled WGS sequence"/>
</dbReference>
<name>A0ABD3U109_SINWO</name>
<sequence>MPGARQLIGPGRRIGTAPLSHLRNLAAMSARNSGTNIPSGSQPANINPSNAARRPNMLRQESPASSAEPGRSQNNIFIQLPQRTDTSSSSTAQQLQSFVPNRTNFSSSGNVARSARPSGEIINMLQNTGLAGIRRRQPTVPTPRRATTLVNGMTWSEDVNNSGVRGSVGLSMNIGTLDHVARERIVASNTTETSQGNMGLDVRNKVTDIQSSVNVAQSGVSTMAVQNISGVVDSDTIRNANNRVPTFDIMQGVLGNVDTGPKQVLDNQSRTQTVDKKFKSSESNQNPGLEAMRLPDGAQAAENVSGMSNMKNAKIIFTNASDILKTPHVDVRLDATSTLHGIAKATDQFANMIPVKARTDVPQFDGLDNTKNKSWKVSFDGDLNVERTVPITDHWIPAERVMASEASGAESSKVNVSTFSSIQPSKVPVINIGVSQDIASAETQTGMNNSFNNISGQSMNFVSAGSRAVAKSEFVGPGSVVSMTFMSTNNSDVTKESGQSVISTTLYPVLATILGREKSVNADHETQRANMTENAVFQNSAKAIRKRLRTEVQNMLGVISNGVNVRDMSSSTVGDHTSSVRKPSSPIHNQEVGASSGLIGLKLLEQNVNKAIDNITSGARENPELVYTDKKTLRTVIEDALREMLSIFMNKSSTGATPSGRGPTESFKRAGVPGMKIAKEKVKKAETGFPTNTANLVYNKTGNDASLTEAEVNVTGNAASRTDVLDLKQLTGFDKRDSKKGSTTFVKETTGKEALKHSKVVDMTTVKPLVELESNHFSSNVNSSASTEKSQLVSDISKSYFATENVKPIMTTAVQRPLVSSRGVKKIIGDWDGTLKEGATPIVMFNDVNNREIHKASHHPLFMMDNHVQPFTPLTPSLPFIFPSTPAAVMNRRIEDRQQLPPPILTPATIVLKSSNSFSGEAASSVLSSSFRIQIGNTEANDTNTVSDHSNIPRTEKIIVELSSISRDMENKTASRWLDTKYNHTIEGMVSPLYKSRSFSPGKSTTPYTSSRGEHARSTDGYFSNPGSSGAPNVISYSTQNKSITYVPSLILPGPNAFSGQHAIAKTDKSQTVLHLFTIPTNQRSSNASDNPIRDLTANKVSSNISISAPGEFISNISNDNNSVIAENQSIASLNESISMYHSISTQRENSSLQLKSENSTYLNNTETIDNTTSDNTTIDPVTLDATAQSNSTDIFDFSSSTEVMTTPEASTVSTIPTPTTPDPDALAEIRELQRVANMYISPTDPNASELKAEAAEAREALS</sequence>
<evidence type="ECO:0000313" key="3">
    <source>
        <dbReference type="Proteomes" id="UP001634394"/>
    </source>
</evidence>
<feature type="compositionally biased region" description="Polar residues" evidence="1">
    <location>
        <begin position="98"/>
        <end position="111"/>
    </location>
</feature>
<feature type="compositionally biased region" description="Polar residues" evidence="1">
    <location>
        <begin position="567"/>
        <end position="588"/>
    </location>
</feature>
<feature type="compositionally biased region" description="Polar residues" evidence="1">
    <location>
        <begin position="997"/>
        <end position="1011"/>
    </location>
</feature>
<feature type="region of interest" description="Disordered" evidence="1">
    <location>
        <begin position="1242"/>
        <end position="1263"/>
    </location>
</feature>
<dbReference type="EMBL" id="JBJQND010000017">
    <property type="protein sequence ID" value="KAL3843081.1"/>
    <property type="molecule type" value="Genomic_DNA"/>
</dbReference>
<accession>A0ABD3U109</accession>
<comment type="caution">
    <text evidence="2">The sequence shown here is derived from an EMBL/GenBank/DDBJ whole genome shotgun (WGS) entry which is preliminary data.</text>
</comment>
<evidence type="ECO:0000256" key="1">
    <source>
        <dbReference type="SAM" id="MobiDB-lite"/>
    </source>
</evidence>
<feature type="compositionally biased region" description="Low complexity" evidence="1">
    <location>
        <begin position="84"/>
        <end position="97"/>
    </location>
</feature>
<feature type="compositionally biased region" description="Basic and acidic residues" evidence="1">
    <location>
        <begin position="1251"/>
        <end position="1263"/>
    </location>
</feature>
<feature type="region of interest" description="Disordered" evidence="1">
    <location>
        <begin position="269"/>
        <end position="290"/>
    </location>
</feature>
<feature type="region of interest" description="Disordered" evidence="1">
    <location>
        <begin position="31"/>
        <end position="114"/>
    </location>
</feature>
<keyword evidence="3" id="KW-1185">Reference proteome</keyword>
<proteinExistence type="predicted"/>
<protein>
    <submittedName>
        <fullName evidence="2">Uncharacterized protein</fullName>
    </submittedName>
</protein>
<feature type="compositionally biased region" description="Polar residues" evidence="1">
    <location>
        <begin position="71"/>
        <end position="83"/>
    </location>
</feature>
<feature type="compositionally biased region" description="Polar residues" evidence="1">
    <location>
        <begin position="1021"/>
        <end position="1030"/>
    </location>
</feature>
<feature type="compositionally biased region" description="Polar residues" evidence="1">
    <location>
        <begin position="31"/>
        <end position="50"/>
    </location>
</feature>
<gene>
    <name evidence="2" type="ORF">ACJMK2_021036</name>
</gene>
<feature type="region of interest" description="Disordered" evidence="1">
    <location>
        <begin position="567"/>
        <end position="589"/>
    </location>
</feature>
<dbReference type="AlphaFoldDB" id="A0ABD3U109"/>
<reference evidence="2 3" key="1">
    <citation type="submission" date="2024-11" db="EMBL/GenBank/DDBJ databases">
        <title>Chromosome-level genome assembly of the freshwater bivalve Anodonta woodiana.</title>
        <authorList>
            <person name="Chen X."/>
        </authorList>
    </citation>
    <scope>NUCLEOTIDE SEQUENCE [LARGE SCALE GENOMIC DNA]</scope>
    <source>
        <strain evidence="2">MN2024</strain>
        <tissue evidence="2">Gills</tissue>
    </source>
</reference>
<evidence type="ECO:0000313" key="2">
    <source>
        <dbReference type="EMBL" id="KAL3843081.1"/>
    </source>
</evidence>
<feature type="region of interest" description="Disordered" evidence="1">
    <location>
        <begin position="997"/>
        <end position="1030"/>
    </location>
</feature>